<gene>
    <name evidence="8" type="primary">nrfD</name>
    <name evidence="8" type="ORF">SOO65_04860</name>
</gene>
<dbReference type="InterPro" id="IPR005614">
    <property type="entry name" value="NrfD-like"/>
</dbReference>
<dbReference type="AlphaFoldDB" id="A0AAX4HRS8"/>
<dbReference type="KEGG" id="psti:SOO65_04860"/>
<keyword evidence="3" id="KW-1003">Cell membrane</keyword>
<feature type="transmembrane region" description="Helical" evidence="7">
    <location>
        <begin position="21"/>
        <end position="46"/>
    </location>
</feature>
<evidence type="ECO:0000313" key="9">
    <source>
        <dbReference type="Proteomes" id="UP001324634"/>
    </source>
</evidence>
<feature type="transmembrane region" description="Helical" evidence="7">
    <location>
        <begin position="327"/>
        <end position="345"/>
    </location>
</feature>
<protein>
    <submittedName>
        <fullName evidence="8">NrfD/PsrC family molybdoenzyme membrane anchor subunit</fullName>
    </submittedName>
</protein>
<feature type="transmembrane region" description="Helical" evidence="7">
    <location>
        <begin position="58"/>
        <end position="86"/>
    </location>
</feature>
<name>A0AAX4HRS8_9BACT</name>
<keyword evidence="5 7" id="KW-1133">Transmembrane helix</keyword>
<dbReference type="PANTHER" id="PTHR43044">
    <property type="match status" value="1"/>
</dbReference>
<evidence type="ECO:0000256" key="3">
    <source>
        <dbReference type="ARBA" id="ARBA00022475"/>
    </source>
</evidence>
<comment type="subcellular location">
    <subcellularLocation>
        <location evidence="1">Cell membrane</location>
        <topology evidence="1">Multi-pass membrane protein</topology>
    </subcellularLocation>
</comment>
<dbReference type="RefSeq" id="WP_321397826.1">
    <property type="nucleotide sequence ID" value="NZ_CP139487.1"/>
</dbReference>
<reference evidence="8 9" key="1">
    <citation type="submission" date="2023-11" db="EMBL/GenBank/DDBJ databases">
        <title>Peredibacter starrii A3.12.</title>
        <authorList>
            <person name="Mitchell R.J."/>
        </authorList>
    </citation>
    <scope>NUCLEOTIDE SEQUENCE [LARGE SCALE GENOMIC DNA]</scope>
    <source>
        <strain evidence="8 9">A3.12</strain>
    </source>
</reference>
<evidence type="ECO:0000256" key="2">
    <source>
        <dbReference type="ARBA" id="ARBA00008929"/>
    </source>
</evidence>
<feature type="transmembrane region" description="Helical" evidence="7">
    <location>
        <begin position="245"/>
        <end position="265"/>
    </location>
</feature>
<dbReference type="PANTHER" id="PTHR43044:SF2">
    <property type="entry name" value="POLYSULPHIDE REDUCTASE NRFD"/>
    <property type="match status" value="1"/>
</dbReference>
<proteinExistence type="inferred from homology"/>
<sequence>MKPEMHDLSERLSELGVTKSALIFKLFIPMLLLLMVLLIAITYLLLKGTVVWGINIPVAWGFAIINFVWWVGIGHAGTFISAVLLLARQEWRSSINRLAESMTLFAVACAGIFPLLHMGRPWFAYWLLPYPNDMTLIPQYRSPLVWDAFAVTTYLTVSVIFWYVGLIPDFAIAREKTNSKAKQIIFGVLSLGFSGEAREWLIFKKASLLLALIATPLVVSVHTVVSLDFASAGVSGWHSAIFPPFFVIGAIYSGFAMVICMLILLRHKFKIEDLITERHIERSAKLLLMSGTLVTFFYITEFFMAWFGEEYYEIVNLVHRATGEKAWAFWTMLFCNSIAIQLLWIPKFRRNEKLLFVVCIFVLIGMWMERYVIVITSLMDSYLPSGAGNYSPTIWDWLLYLGTFGLFGFGMLFVIRFLPFIPITEVKECKEDF</sequence>
<evidence type="ECO:0000256" key="6">
    <source>
        <dbReference type="ARBA" id="ARBA00023136"/>
    </source>
</evidence>
<evidence type="ECO:0000256" key="4">
    <source>
        <dbReference type="ARBA" id="ARBA00022692"/>
    </source>
</evidence>
<dbReference type="EMBL" id="CP139487">
    <property type="protein sequence ID" value="WPU66070.1"/>
    <property type="molecule type" value="Genomic_DNA"/>
</dbReference>
<dbReference type="Pfam" id="PF03916">
    <property type="entry name" value="NrfD"/>
    <property type="match status" value="1"/>
</dbReference>
<evidence type="ECO:0000256" key="5">
    <source>
        <dbReference type="ARBA" id="ARBA00022989"/>
    </source>
</evidence>
<organism evidence="8 9">
    <name type="scientific">Peredibacter starrii</name>
    <dbReference type="NCBI Taxonomy" id="28202"/>
    <lineage>
        <taxon>Bacteria</taxon>
        <taxon>Pseudomonadati</taxon>
        <taxon>Bdellovibrionota</taxon>
        <taxon>Bacteriovoracia</taxon>
        <taxon>Bacteriovoracales</taxon>
        <taxon>Bacteriovoracaceae</taxon>
        <taxon>Peredibacter</taxon>
    </lineage>
</organism>
<accession>A0AAX4HRS8</accession>
<feature type="transmembrane region" description="Helical" evidence="7">
    <location>
        <begin position="98"/>
        <end position="123"/>
    </location>
</feature>
<feature type="transmembrane region" description="Helical" evidence="7">
    <location>
        <begin position="397"/>
        <end position="418"/>
    </location>
</feature>
<evidence type="ECO:0000313" key="8">
    <source>
        <dbReference type="EMBL" id="WPU66070.1"/>
    </source>
</evidence>
<feature type="transmembrane region" description="Helical" evidence="7">
    <location>
        <begin position="206"/>
        <end position="225"/>
    </location>
</feature>
<evidence type="ECO:0000256" key="7">
    <source>
        <dbReference type="SAM" id="Phobius"/>
    </source>
</evidence>
<feature type="transmembrane region" description="Helical" evidence="7">
    <location>
        <begin position="143"/>
        <end position="166"/>
    </location>
</feature>
<dbReference type="Proteomes" id="UP001324634">
    <property type="component" value="Chromosome"/>
</dbReference>
<comment type="similarity">
    <text evidence="2">Belongs to the NrfD family.</text>
</comment>
<feature type="transmembrane region" description="Helical" evidence="7">
    <location>
        <begin position="286"/>
        <end position="307"/>
    </location>
</feature>
<evidence type="ECO:0000256" key="1">
    <source>
        <dbReference type="ARBA" id="ARBA00004651"/>
    </source>
</evidence>
<keyword evidence="9" id="KW-1185">Reference proteome</keyword>
<keyword evidence="6 7" id="KW-0472">Membrane</keyword>
<keyword evidence="4 7" id="KW-0812">Transmembrane</keyword>
<feature type="transmembrane region" description="Helical" evidence="7">
    <location>
        <begin position="354"/>
        <end position="377"/>
    </location>
</feature>
<dbReference type="GO" id="GO:0005886">
    <property type="term" value="C:plasma membrane"/>
    <property type="evidence" value="ECO:0007669"/>
    <property type="project" value="UniProtKB-SubCell"/>
</dbReference>